<comment type="caution">
    <text evidence="1">The sequence shown here is derived from an EMBL/GenBank/DDBJ whole genome shotgun (WGS) entry which is preliminary data.</text>
</comment>
<dbReference type="Proteomes" id="UP001148838">
    <property type="component" value="Unassembled WGS sequence"/>
</dbReference>
<evidence type="ECO:0000313" key="2">
    <source>
        <dbReference type="Proteomes" id="UP001148838"/>
    </source>
</evidence>
<name>A0ABQ8T061_PERAM</name>
<keyword evidence="2" id="KW-1185">Reference proteome</keyword>
<sequence>MSSSGYGKGRPLRNRSWVPSLPQYFCQDSFLKSTSKGASRPWKGSWNGSYAAWSPWGRCNEHETLPHVLGFCPQGELLRIDRHNTVRPIIANRLREQGEYEVYEEVQRLSTEGSTRRADVIIIDRDKKTGLILDPAVRSEINEDQPKQLRFSQQRRCLSSSIFSGHTECGVRVGRACATLKSSTRSDLTNNTTVLSVVEKFRRTGSVLCRLECYNDLS</sequence>
<evidence type="ECO:0000313" key="1">
    <source>
        <dbReference type="EMBL" id="KAJ4439080.1"/>
    </source>
</evidence>
<protein>
    <submittedName>
        <fullName evidence="1">Uncharacterized protein</fullName>
    </submittedName>
</protein>
<reference evidence="1 2" key="1">
    <citation type="journal article" date="2022" name="Allergy">
        <title>Genome assembly and annotation of Periplaneta americana reveal a comprehensive cockroach allergen profile.</title>
        <authorList>
            <person name="Wang L."/>
            <person name="Xiong Q."/>
            <person name="Saelim N."/>
            <person name="Wang L."/>
            <person name="Nong W."/>
            <person name="Wan A.T."/>
            <person name="Shi M."/>
            <person name="Liu X."/>
            <person name="Cao Q."/>
            <person name="Hui J.H.L."/>
            <person name="Sookrung N."/>
            <person name="Leung T.F."/>
            <person name="Tungtrongchitr A."/>
            <person name="Tsui S.K.W."/>
        </authorList>
    </citation>
    <scope>NUCLEOTIDE SEQUENCE [LARGE SCALE GENOMIC DNA]</scope>
    <source>
        <strain evidence="1">PWHHKU_190912</strain>
    </source>
</reference>
<proteinExistence type="predicted"/>
<dbReference type="EMBL" id="JAJSOF020000019">
    <property type="protein sequence ID" value="KAJ4439080.1"/>
    <property type="molecule type" value="Genomic_DNA"/>
</dbReference>
<organism evidence="1 2">
    <name type="scientific">Periplaneta americana</name>
    <name type="common">American cockroach</name>
    <name type="synonym">Blatta americana</name>
    <dbReference type="NCBI Taxonomy" id="6978"/>
    <lineage>
        <taxon>Eukaryota</taxon>
        <taxon>Metazoa</taxon>
        <taxon>Ecdysozoa</taxon>
        <taxon>Arthropoda</taxon>
        <taxon>Hexapoda</taxon>
        <taxon>Insecta</taxon>
        <taxon>Pterygota</taxon>
        <taxon>Neoptera</taxon>
        <taxon>Polyneoptera</taxon>
        <taxon>Dictyoptera</taxon>
        <taxon>Blattodea</taxon>
        <taxon>Blattoidea</taxon>
        <taxon>Blattidae</taxon>
        <taxon>Blattinae</taxon>
        <taxon>Periplaneta</taxon>
    </lineage>
</organism>
<gene>
    <name evidence="1" type="ORF">ANN_15037</name>
</gene>
<accession>A0ABQ8T061</accession>